<accession>A0A086ZGJ2</accession>
<evidence type="ECO:0000256" key="1">
    <source>
        <dbReference type="ARBA" id="ARBA00003065"/>
    </source>
</evidence>
<keyword evidence="4 8" id="KW-0227">DNA damage</keyword>
<protein>
    <recommendedName>
        <fullName evidence="3 8">DNA repair protein RecO</fullName>
    </recommendedName>
    <alternativeName>
        <fullName evidence="7 8">Recombination protein O</fullName>
    </alternativeName>
</protein>
<dbReference type="SUPFAM" id="SSF50249">
    <property type="entry name" value="Nucleic acid-binding proteins"/>
    <property type="match status" value="1"/>
</dbReference>
<dbReference type="Pfam" id="PF02565">
    <property type="entry name" value="RecO_C"/>
    <property type="match status" value="1"/>
</dbReference>
<dbReference type="PANTHER" id="PTHR33991">
    <property type="entry name" value="DNA REPAIR PROTEIN RECO"/>
    <property type="match status" value="1"/>
</dbReference>
<dbReference type="HAMAP" id="MF_00201">
    <property type="entry name" value="RecO"/>
    <property type="match status" value="1"/>
</dbReference>
<name>A0A086ZGJ2_9BIFI</name>
<keyword evidence="6 8" id="KW-0234">DNA repair</keyword>
<organism evidence="10 11">
    <name type="scientific">Bifidobacterium bohemicum DSM 22767</name>
    <dbReference type="NCBI Taxonomy" id="1437606"/>
    <lineage>
        <taxon>Bacteria</taxon>
        <taxon>Bacillati</taxon>
        <taxon>Actinomycetota</taxon>
        <taxon>Actinomycetes</taxon>
        <taxon>Bifidobacteriales</taxon>
        <taxon>Bifidobacteriaceae</taxon>
        <taxon>Bifidobacterium</taxon>
    </lineage>
</organism>
<dbReference type="InterPro" id="IPR003717">
    <property type="entry name" value="RecO"/>
</dbReference>
<sequence length="240" mass="26334">MPVYSDEGVVLKTVKLGEADRIITILTRHHGKIRAVAKGVRRTKSRFGARLEPFMRCDLLIAQGRSLDVVSQAVSISQYASRICVDYAAYTAASAMVETADKLITAEYESTESQYVLLIGALNALANALHPADAIGDSYLMRALSLAGWTPRLDSCVVCGRRDNLDFCSISAGGVMCSIDHTPAAVRIDLTEREQLEALVEGDWTTLDATVLQGDVRSLVEKWGEYYLERPIHALRLLDS</sequence>
<dbReference type="InterPro" id="IPR037278">
    <property type="entry name" value="ARFGAP/RecO"/>
</dbReference>
<dbReference type="Gene3D" id="1.20.1440.120">
    <property type="entry name" value="Recombination protein O, C-terminal domain"/>
    <property type="match status" value="1"/>
</dbReference>
<comment type="similarity">
    <text evidence="2 8">Belongs to the RecO family.</text>
</comment>
<dbReference type="GO" id="GO:0006310">
    <property type="term" value="P:DNA recombination"/>
    <property type="evidence" value="ECO:0007669"/>
    <property type="project" value="UniProtKB-UniRule"/>
</dbReference>
<gene>
    <name evidence="8" type="primary">recO</name>
    <name evidence="10" type="ORF">BBOH_0945</name>
</gene>
<feature type="domain" description="DNA replication/recombination mediator RecO N-terminal" evidence="9">
    <location>
        <begin position="1"/>
        <end position="78"/>
    </location>
</feature>
<evidence type="ECO:0000259" key="9">
    <source>
        <dbReference type="Pfam" id="PF11967"/>
    </source>
</evidence>
<dbReference type="OrthoDB" id="9812244at2"/>
<evidence type="ECO:0000256" key="7">
    <source>
        <dbReference type="ARBA" id="ARBA00033409"/>
    </source>
</evidence>
<dbReference type="GO" id="GO:0043590">
    <property type="term" value="C:bacterial nucleoid"/>
    <property type="evidence" value="ECO:0007669"/>
    <property type="project" value="TreeGrafter"/>
</dbReference>
<dbReference type="Proteomes" id="UP000029096">
    <property type="component" value="Unassembled WGS sequence"/>
</dbReference>
<dbReference type="Pfam" id="PF11967">
    <property type="entry name" value="RecO_N"/>
    <property type="match status" value="1"/>
</dbReference>
<dbReference type="PANTHER" id="PTHR33991:SF1">
    <property type="entry name" value="DNA REPAIR PROTEIN RECO"/>
    <property type="match status" value="1"/>
</dbReference>
<dbReference type="SUPFAM" id="SSF57863">
    <property type="entry name" value="ArfGap/RecO-like zinc finger"/>
    <property type="match status" value="1"/>
</dbReference>
<proteinExistence type="inferred from homology"/>
<evidence type="ECO:0000256" key="2">
    <source>
        <dbReference type="ARBA" id="ARBA00007452"/>
    </source>
</evidence>
<dbReference type="STRING" id="1437606.BBOH_0945"/>
<dbReference type="EMBL" id="JGYP01000002">
    <property type="protein sequence ID" value="KFI45642.1"/>
    <property type="molecule type" value="Genomic_DNA"/>
</dbReference>
<dbReference type="eggNOG" id="COG1381">
    <property type="taxonomic scope" value="Bacteria"/>
</dbReference>
<evidence type="ECO:0000256" key="6">
    <source>
        <dbReference type="ARBA" id="ARBA00023204"/>
    </source>
</evidence>
<evidence type="ECO:0000256" key="3">
    <source>
        <dbReference type="ARBA" id="ARBA00021310"/>
    </source>
</evidence>
<keyword evidence="11" id="KW-1185">Reference proteome</keyword>
<dbReference type="NCBIfam" id="TIGR00613">
    <property type="entry name" value="reco"/>
    <property type="match status" value="1"/>
</dbReference>
<comment type="caution">
    <text evidence="10">The sequence shown here is derived from an EMBL/GenBank/DDBJ whole genome shotgun (WGS) entry which is preliminary data.</text>
</comment>
<keyword evidence="5 8" id="KW-0233">DNA recombination</keyword>
<dbReference type="RefSeq" id="WP_033521342.1">
    <property type="nucleotide sequence ID" value="NZ_JDUS01000006.1"/>
</dbReference>
<evidence type="ECO:0000256" key="5">
    <source>
        <dbReference type="ARBA" id="ARBA00023172"/>
    </source>
</evidence>
<dbReference type="InterPro" id="IPR042242">
    <property type="entry name" value="RecO_C"/>
</dbReference>
<evidence type="ECO:0000256" key="4">
    <source>
        <dbReference type="ARBA" id="ARBA00022763"/>
    </source>
</evidence>
<reference evidence="10 11" key="1">
    <citation type="submission" date="2014-03" db="EMBL/GenBank/DDBJ databases">
        <title>Genomics of Bifidobacteria.</title>
        <authorList>
            <person name="Ventura M."/>
            <person name="Milani C."/>
            <person name="Lugli G.A."/>
        </authorList>
    </citation>
    <scope>NUCLEOTIDE SEQUENCE [LARGE SCALE GENOMIC DNA]</scope>
    <source>
        <strain evidence="10 11">DSM 22767</strain>
    </source>
</reference>
<dbReference type="InterPro" id="IPR022572">
    <property type="entry name" value="DNA_rep/recomb_RecO_N"/>
</dbReference>
<dbReference type="GO" id="GO:0006302">
    <property type="term" value="P:double-strand break repair"/>
    <property type="evidence" value="ECO:0007669"/>
    <property type="project" value="TreeGrafter"/>
</dbReference>
<evidence type="ECO:0000313" key="11">
    <source>
        <dbReference type="Proteomes" id="UP000029096"/>
    </source>
</evidence>
<dbReference type="Gene3D" id="2.40.50.140">
    <property type="entry name" value="Nucleic acid-binding proteins"/>
    <property type="match status" value="1"/>
</dbReference>
<evidence type="ECO:0000256" key="8">
    <source>
        <dbReference type="HAMAP-Rule" id="MF_00201"/>
    </source>
</evidence>
<evidence type="ECO:0000313" key="10">
    <source>
        <dbReference type="EMBL" id="KFI45642.1"/>
    </source>
</evidence>
<dbReference type="AlphaFoldDB" id="A0A086ZGJ2"/>
<dbReference type="InterPro" id="IPR012340">
    <property type="entry name" value="NA-bd_OB-fold"/>
</dbReference>
<comment type="function">
    <text evidence="1 8">Involved in DNA repair and RecF pathway recombination.</text>
</comment>